<dbReference type="InterPro" id="IPR038717">
    <property type="entry name" value="Tc1-like_DDE_dom"/>
</dbReference>
<dbReference type="Pfam" id="PF13358">
    <property type="entry name" value="DDE_3"/>
    <property type="match status" value="1"/>
</dbReference>
<evidence type="ECO:0000259" key="1">
    <source>
        <dbReference type="Pfam" id="PF13358"/>
    </source>
</evidence>
<dbReference type="Gene3D" id="3.30.420.10">
    <property type="entry name" value="Ribonuclease H-like superfamily/Ribonuclease H"/>
    <property type="match status" value="1"/>
</dbReference>
<keyword evidence="3" id="KW-0255">Endonuclease</keyword>
<keyword evidence="3" id="KW-0378">Hydrolase</keyword>
<feature type="domain" description="Winged helix-turn helix" evidence="2">
    <location>
        <begin position="99"/>
        <end position="157"/>
    </location>
</feature>
<dbReference type="InterPro" id="IPR025959">
    <property type="entry name" value="Winged_HTH_dom"/>
</dbReference>
<dbReference type="InterPro" id="IPR009057">
    <property type="entry name" value="Homeodomain-like_sf"/>
</dbReference>
<organism evidence="3 4">
    <name type="scientific">Pelodictyon luteolum</name>
    <dbReference type="NCBI Taxonomy" id="1100"/>
    <lineage>
        <taxon>Bacteria</taxon>
        <taxon>Pseudomonadati</taxon>
        <taxon>Chlorobiota</taxon>
        <taxon>Chlorobiia</taxon>
        <taxon>Chlorobiales</taxon>
        <taxon>Chlorobiaceae</taxon>
        <taxon>Chlorobium/Pelodictyon group</taxon>
        <taxon>Pelodictyon</taxon>
    </lineage>
</organism>
<dbReference type="Pfam" id="PF13592">
    <property type="entry name" value="HTH_33"/>
    <property type="match status" value="1"/>
</dbReference>
<dbReference type="InterPro" id="IPR047655">
    <property type="entry name" value="Transpos_IS630-like"/>
</dbReference>
<dbReference type="InterPro" id="IPR036397">
    <property type="entry name" value="RNaseH_sf"/>
</dbReference>
<comment type="caution">
    <text evidence="3">The sequence shown here is derived from an EMBL/GenBank/DDBJ whole genome shotgun (WGS) entry which is preliminary data.</text>
</comment>
<name>A0A165M0V4_PELLU</name>
<gene>
    <name evidence="3" type="ORF">A3K90_09545</name>
</gene>
<proteinExistence type="predicted"/>
<keyword evidence="3" id="KW-0540">Nuclease</keyword>
<dbReference type="Proteomes" id="UP000076481">
    <property type="component" value="Unassembled WGS sequence"/>
</dbReference>
<dbReference type="AlphaFoldDB" id="A0A165M0V4"/>
<feature type="domain" description="Tc1-like transposase DDE" evidence="1">
    <location>
        <begin position="172"/>
        <end position="303"/>
    </location>
</feature>
<evidence type="ECO:0000313" key="3">
    <source>
        <dbReference type="EMBL" id="KZK74675.1"/>
    </source>
</evidence>
<dbReference type="SUPFAM" id="SSF46689">
    <property type="entry name" value="Homeodomain-like"/>
    <property type="match status" value="1"/>
</dbReference>
<dbReference type="RefSeq" id="WP_303681245.1">
    <property type="nucleotide sequence ID" value="NZ_LVWG01000021.1"/>
</dbReference>
<sequence length="347" mass="40333">MEKIDVRKVSDRERELLRKQVISLRTKGKKNSEVAELLGLPVETTSRWWQWYLREGKQMLSVPKRGRKTGEKRHLSVEQEKQIQKMIVDHYPDQLKLPFALWDRQAVRQLIKLQFGFLMPIRTVGEYLSRWGYTPQKPIRKACEQRPAEVGRWMEESYPAIAAQAKAEKAEIYWGDETGIATNGNCVRGYAPAGKTPELRLNARKEHISMMSAISNRGKLRFMLYEDAMNGKRLIEFMKRLVRDVGHKVILILDNLKVHHCKPVKEWLGKNTEKIEVFYLPAYSPELNPDEYLNNDLKLAVHGNNGGVARTKDAIRKKTVSHLRHLQKTPEQVEKLFDHPSVRYAKG</sequence>
<dbReference type="GO" id="GO:0004519">
    <property type="term" value="F:endonuclease activity"/>
    <property type="evidence" value="ECO:0007669"/>
    <property type="project" value="UniProtKB-KW"/>
</dbReference>
<reference evidence="3 4" key="1">
    <citation type="submission" date="2016-03" db="EMBL/GenBank/DDBJ databases">
        <title>Speciation and ecological success in dimly lit waters: horizontal gene transfer in a green sulfur bacteria bloom unveiled by metagenomic assembly.</title>
        <authorList>
            <person name="Llorens-Mares T."/>
            <person name="Liu Z."/>
            <person name="Allen L.Z."/>
            <person name="Rusch D.B."/>
            <person name="Craig M.T."/>
            <person name="Dupont C.L."/>
            <person name="Bryant D.A."/>
            <person name="Casamayor E.O."/>
        </authorList>
    </citation>
    <scope>NUCLEOTIDE SEQUENCE [LARGE SCALE GENOMIC DNA]</scope>
    <source>
        <strain evidence="3">CIII</strain>
    </source>
</reference>
<dbReference type="NCBIfam" id="NF033545">
    <property type="entry name" value="transpos_IS630"/>
    <property type="match status" value="1"/>
</dbReference>
<evidence type="ECO:0000313" key="4">
    <source>
        <dbReference type="Proteomes" id="UP000076481"/>
    </source>
</evidence>
<dbReference type="GO" id="GO:0003676">
    <property type="term" value="F:nucleic acid binding"/>
    <property type="evidence" value="ECO:0007669"/>
    <property type="project" value="InterPro"/>
</dbReference>
<accession>A0A165M0V4</accession>
<dbReference type="PANTHER" id="PTHR46564:SF1">
    <property type="entry name" value="TRANSPOSASE"/>
    <property type="match status" value="1"/>
</dbReference>
<evidence type="ECO:0000259" key="2">
    <source>
        <dbReference type="Pfam" id="PF13592"/>
    </source>
</evidence>
<protein>
    <submittedName>
        <fullName evidence="3">DDE endonuclease</fullName>
    </submittedName>
</protein>
<dbReference type="EMBL" id="LVWG01000021">
    <property type="protein sequence ID" value="KZK74675.1"/>
    <property type="molecule type" value="Genomic_DNA"/>
</dbReference>
<dbReference type="PANTHER" id="PTHR46564">
    <property type="entry name" value="TRANSPOSASE"/>
    <property type="match status" value="1"/>
</dbReference>